<reference evidence="2" key="1">
    <citation type="submission" date="2016-09" db="EMBL/GenBank/DDBJ databases">
        <title>Streptomyces puniciscabiei strain:TW1S1 Genome sequencing and assembly.</title>
        <authorList>
            <person name="Kim M.-K."/>
            <person name="Kim S.B."/>
        </authorList>
    </citation>
    <scope>NUCLEOTIDE SEQUENCE [LARGE SCALE GENOMIC DNA]</scope>
    <source>
        <strain evidence="2">TW1S1</strain>
    </source>
</reference>
<protein>
    <recommendedName>
        <fullName evidence="3">NUDIX hydrolase</fullName>
    </recommendedName>
</protein>
<dbReference type="Proteomes" id="UP000094960">
    <property type="component" value="Chromosome"/>
</dbReference>
<proteinExistence type="predicted"/>
<accession>A0A1D7YJT4</accession>
<dbReference type="RefSeq" id="WP_069782321.1">
    <property type="nucleotide sequence ID" value="NZ_CP017248.1"/>
</dbReference>
<evidence type="ECO:0000313" key="2">
    <source>
        <dbReference type="Proteomes" id="UP000094960"/>
    </source>
</evidence>
<keyword evidence="2" id="KW-1185">Reference proteome</keyword>
<name>A0A1D7YJT4_9ACTN</name>
<dbReference type="EMBL" id="CP017248">
    <property type="protein sequence ID" value="AOR35806.1"/>
    <property type="molecule type" value="Genomic_DNA"/>
</dbReference>
<sequence length="78" mass="8342">MPLSHDHIRTTVETYLARHPDERRQLGGLLDALDRAANIASRSTFSGHVTCGAIVVDPLGRVLHVLHLASGKVLPPGG</sequence>
<evidence type="ECO:0000313" key="1">
    <source>
        <dbReference type="EMBL" id="AOR35806.1"/>
    </source>
</evidence>
<dbReference type="KEGG" id="spun:BFF78_36295"/>
<organism evidence="1 2">
    <name type="scientific">Streptomyces fodineus</name>
    <dbReference type="NCBI Taxonomy" id="1904616"/>
    <lineage>
        <taxon>Bacteria</taxon>
        <taxon>Bacillati</taxon>
        <taxon>Actinomycetota</taxon>
        <taxon>Actinomycetes</taxon>
        <taxon>Kitasatosporales</taxon>
        <taxon>Streptomycetaceae</taxon>
        <taxon>Streptomyces</taxon>
    </lineage>
</organism>
<dbReference type="AlphaFoldDB" id="A0A1D7YJT4"/>
<evidence type="ECO:0008006" key="3">
    <source>
        <dbReference type="Google" id="ProtNLM"/>
    </source>
</evidence>
<dbReference type="Gene3D" id="3.90.79.10">
    <property type="entry name" value="Nucleoside Triphosphate Pyrophosphohydrolase"/>
    <property type="match status" value="1"/>
</dbReference>
<gene>
    <name evidence="1" type="ORF">BFF78_36295</name>
</gene>